<dbReference type="Proteomes" id="UP000236735">
    <property type="component" value="Unassembled WGS sequence"/>
</dbReference>
<protein>
    <submittedName>
        <fullName evidence="1">Uncharacterized protein</fullName>
    </submittedName>
</protein>
<dbReference type="RefSeq" id="WP_103915751.1">
    <property type="nucleotide sequence ID" value="NZ_FNUV01000004.1"/>
</dbReference>
<dbReference type="AlphaFoldDB" id="A0A1H5VBP8"/>
<proteinExistence type="predicted"/>
<gene>
    <name evidence="1" type="ORF">SAMN05216354_1823</name>
</gene>
<evidence type="ECO:0000313" key="2">
    <source>
        <dbReference type="Proteomes" id="UP000236735"/>
    </source>
</evidence>
<reference evidence="1 2" key="1">
    <citation type="submission" date="2016-10" db="EMBL/GenBank/DDBJ databases">
        <authorList>
            <person name="de Groot N.N."/>
        </authorList>
    </citation>
    <scope>NUCLEOTIDE SEQUENCE [LARGE SCALE GENOMIC DNA]</scope>
    <source>
        <strain evidence="1 2">AR32</strain>
    </source>
</reference>
<dbReference type="EMBL" id="FNUV01000004">
    <property type="protein sequence ID" value="SEF83887.1"/>
    <property type="molecule type" value="Genomic_DNA"/>
</dbReference>
<evidence type="ECO:0000313" key="1">
    <source>
        <dbReference type="EMBL" id="SEF83887.1"/>
    </source>
</evidence>
<name>A0A1H5VBP8_XYLRU</name>
<organism evidence="1 2">
    <name type="scientific">Xylanibacter ruminicola</name>
    <name type="common">Prevotella ruminicola</name>
    <dbReference type="NCBI Taxonomy" id="839"/>
    <lineage>
        <taxon>Bacteria</taxon>
        <taxon>Pseudomonadati</taxon>
        <taxon>Bacteroidota</taxon>
        <taxon>Bacteroidia</taxon>
        <taxon>Bacteroidales</taxon>
        <taxon>Prevotellaceae</taxon>
        <taxon>Xylanibacter</taxon>
    </lineage>
</organism>
<sequence length="323" mass="38877">MKYVFLDDHYDQGHFLMSDLENHQDCKVIYKDRLHQNAIINAFCCSHIIRKIKKRLRMPFRERAYHAILHRYCDADTQAIFMTTGWYCDMLIGYIRMKYPHIRLVMLIRDTVKDNTDRNEEFEIEKIKRLFDLVISYDNVHDVPVYGLTYAPVYMSKTDSLDLSSLTCKYDITFIGAAKDRLDLIHRIYQNCMAHGLKAFFYIFRVKRSKRLSHSGIIYSRRYLKRLMFLKMELEANCIMEILKGDAHSNTTRFWEAVIYNKKFYTNWKGIVDSPYYNPKYIKVFDNPDDLDYDFIRERIDVDYNYQGELSPLKYIDLFKQLL</sequence>
<accession>A0A1H5VBP8</accession>